<gene>
    <name evidence="2" type="ORF">GGQ66_001576</name>
</gene>
<organism evidence="2 3">
    <name type="scientific">Allorhizobium borbori</name>
    <dbReference type="NCBI Taxonomy" id="485907"/>
    <lineage>
        <taxon>Bacteria</taxon>
        <taxon>Pseudomonadati</taxon>
        <taxon>Pseudomonadota</taxon>
        <taxon>Alphaproteobacteria</taxon>
        <taxon>Hyphomicrobiales</taxon>
        <taxon>Rhizobiaceae</taxon>
        <taxon>Rhizobium/Agrobacterium group</taxon>
        <taxon>Allorhizobium</taxon>
    </lineage>
</organism>
<feature type="coiled-coil region" evidence="1">
    <location>
        <begin position="75"/>
        <end position="109"/>
    </location>
</feature>
<dbReference type="EMBL" id="JACIDU010000005">
    <property type="protein sequence ID" value="MBB4103021.1"/>
    <property type="molecule type" value="Genomic_DNA"/>
</dbReference>
<comment type="caution">
    <text evidence="2">The sequence shown here is derived from an EMBL/GenBank/DDBJ whole genome shotgun (WGS) entry which is preliminary data.</text>
</comment>
<name>A0A7W6K2E7_9HYPH</name>
<protein>
    <submittedName>
        <fullName evidence="2">Uncharacterized protein</fullName>
    </submittedName>
</protein>
<dbReference type="Proteomes" id="UP000584824">
    <property type="component" value="Unassembled WGS sequence"/>
</dbReference>
<sequence length="155" mass="15958">MLTSMAGATFSLVAGEVTERFSEGEADRLIEAKLAEPFKAAASVEALDNLETGRIELAERVEMLGTAVDGVGDDVSDLRIKVDALEKALAAANDEISGLRAKAEESSALKDVMKALTDQVAVIAAGGSIGKFEAIATTEDEAVNASAKASKKAAS</sequence>
<accession>A0A7W6K2E7</accession>
<reference evidence="2 3" key="1">
    <citation type="submission" date="2020-08" db="EMBL/GenBank/DDBJ databases">
        <title>Genomic Encyclopedia of Type Strains, Phase IV (KMG-IV): sequencing the most valuable type-strain genomes for metagenomic binning, comparative biology and taxonomic classification.</title>
        <authorList>
            <person name="Goeker M."/>
        </authorList>
    </citation>
    <scope>NUCLEOTIDE SEQUENCE [LARGE SCALE GENOMIC DNA]</scope>
    <source>
        <strain evidence="2 3">DSM 26385</strain>
    </source>
</reference>
<dbReference type="AlphaFoldDB" id="A0A7W6K2E7"/>
<dbReference type="RefSeq" id="WP_183791162.1">
    <property type="nucleotide sequence ID" value="NZ_JACIDU010000005.1"/>
</dbReference>
<keyword evidence="3" id="KW-1185">Reference proteome</keyword>
<evidence type="ECO:0000256" key="1">
    <source>
        <dbReference type="SAM" id="Coils"/>
    </source>
</evidence>
<evidence type="ECO:0000313" key="3">
    <source>
        <dbReference type="Proteomes" id="UP000584824"/>
    </source>
</evidence>
<proteinExistence type="predicted"/>
<evidence type="ECO:0000313" key="2">
    <source>
        <dbReference type="EMBL" id="MBB4103021.1"/>
    </source>
</evidence>
<keyword evidence="1" id="KW-0175">Coiled coil</keyword>